<dbReference type="Proteomes" id="UP000242869">
    <property type="component" value="Unassembled WGS sequence"/>
</dbReference>
<evidence type="ECO:0000256" key="3">
    <source>
        <dbReference type="ARBA" id="ARBA00022490"/>
    </source>
</evidence>
<feature type="coiled-coil region" evidence="5">
    <location>
        <begin position="12"/>
        <end position="44"/>
    </location>
</feature>
<keyword evidence="3" id="KW-0963">Cytoplasm</keyword>
<dbReference type="OrthoDB" id="5297879at2"/>
<evidence type="ECO:0000256" key="1">
    <source>
        <dbReference type="ARBA" id="ARBA00004453"/>
    </source>
</evidence>
<dbReference type="GO" id="GO:0003681">
    <property type="term" value="F:bent DNA binding"/>
    <property type="evidence" value="ECO:0007669"/>
    <property type="project" value="TreeGrafter"/>
</dbReference>
<evidence type="ECO:0000313" key="8">
    <source>
        <dbReference type="Proteomes" id="UP000242869"/>
    </source>
</evidence>
<dbReference type="GO" id="GO:0005829">
    <property type="term" value="C:cytosol"/>
    <property type="evidence" value="ECO:0007669"/>
    <property type="project" value="TreeGrafter"/>
</dbReference>
<evidence type="ECO:0000259" key="6">
    <source>
        <dbReference type="SMART" id="SM00528"/>
    </source>
</evidence>
<dbReference type="GO" id="GO:0009295">
    <property type="term" value="C:nucleoid"/>
    <property type="evidence" value="ECO:0007669"/>
    <property type="project" value="UniProtKB-SubCell"/>
</dbReference>
<sequence length="105" mass="11560">MADLSTLSLVELADLKKKIDVEIVRRKEAEKQNLRAEMLRMAAAAGLSLADVLGAEKKGRKVASSGVAQFRNPADAEQTWTGRGRKPQWVLDWLASGKSIDDLRI</sequence>
<evidence type="ECO:0000256" key="5">
    <source>
        <dbReference type="SAM" id="Coils"/>
    </source>
</evidence>
<dbReference type="GO" id="GO:0003680">
    <property type="term" value="F:minor groove of adenine-thymine-rich DNA binding"/>
    <property type="evidence" value="ECO:0007669"/>
    <property type="project" value="TreeGrafter"/>
</dbReference>
<reference evidence="8" key="1">
    <citation type="submission" date="2016-10" db="EMBL/GenBank/DDBJ databases">
        <authorList>
            <person name="Varghese N."/>
            <person name="Submissions S."/>
        </authorList>
    </citation>
    <scope>NUCLEOTIDE SEQUENCE [LARGE SCALE GENOMIC DNA]</scope>
    <source>
        <strain evidence="8">DSM 6150</strain>
    </source>
</reference>
<protein>
    <submittedName>
        <fullName evidence="7">DNA-binding protein H-NS</fullName>
    </submittedName>
</protein>
<proteinExistence type="inferred from homology"/>
<dbReference type="RefSeq" id="WP_091190835.1">
    <property type="nucleotide sequence ID" value="NZ_FOVE01000002.1"/>
</dbReference>
<dbReference type="SUPFAM" id="SSF81273">
    <property type="entry name" value="H-NS histone-like proteins"/>
    <property type="match status" value="1"/>
</dbReference>
<dbReference type="SMART" id="SM00528">
    <property type="entry name" value="HNS"/>
    <property type="match status" value="1"/>
</dbReference>
<keyword evidence="8" id="KW-1185">Reference proteome</keyword>
<evidence type="ECO:0000256" key="4">
    <source>
        <dbReference type="ARBA" id="ARBA00023125"/>
    </source>
</evidence>
<evidence type="ECO:0000313" key="7">
    <source>
        <dbReference type="EMBL" id="SFN04855.1"/>
    </source>
</evidence>
<keyword evidence="5" id="KW-0175">Coiled coil</keyword>
<dbReference type="Pfam" id="PF00816">
    <property type="entry name" value="Histone_HNS"/>
    <property type="match status" value="1"/>
</dbReference>
<comment type="similarity">
    <text evidence="2">Belongs to the histone-like protein H-NS family.</text>
</comment>
<feature type="domain" description="DNA-binding protein H-NS-like C-terminal" evidence="6">
    <location>
        <begin position="57"/>
        <end position="105"/>
    </location>
</feature>
<accession>A0A1I4VUJ5</accession>
<dbReference type="PANTHER" id="PTHR38097:SF2">
    <property type="entry name" value="DNA-BINDING PROTEIN STPA"/>
    <property type="match status" value="1"/>
</dbReference>
<keyword evidence="4 7" id="KW-0238">DNA-binding</keyword>
<organism evidence="7 8">
    <name type="scientific">Formivibrio citricus</name>
    <dbReference type="NCBI Taxonomy" id="83765"/>
    <lineage>
        <taxon>Bacteria</taxon>
        <taxon>Pseudomonadati</taxon>
        <taxon>Pseudomonadota</taxon>
        <taxon>Betaproteobacteria</taxon>
        <taxon>Neisseriales</taxon>
        <taxon>Chitinibacteraceae</taxon>
        <taxon>Formivibrio</taxon>
    </lineage>
</organism>
<dbReference type="GO" id="GO:0001217">
    <property type="term" value="F:DNA-binding transcription repressor activity"/>
    <property type="evidence" value="ECO:0007669"/>
    <property type="project" value="TreeGrafter"/>
</dbReference>
<dbReference type="InterPro" id="IPR027444">
    <property type="entry name" value="H-NS_C_dom"/>
</dbReference>
<dbReference type="Gene3D" id="4.10.430.10">
    <property type="entry name" value="Histone-like protein H-NS, C-terminal domain"/>
    <property type="match status" value="1"/>
</dbReference>
<dbReference type="AlphaFoldDB" id="A0A1I4VUJ5"/>
<dbReference type="GO" id="GO:0032993">
    <property type="term" value="C:protein-DNA complex"/>
    <property type="evidence" value="ECO:0007669"/>
    <property type="project" value="TreeGrafter"/>
</dbReference>
<comment type="subcellular location">
    <subcellularLocation>
        <location evidence="1">Cytoplasm</location>
        <location evidence="1">Nucleoid</location>
    </subcellularLocation>
</comment>
<dbReference type="InterPro" id="IPR037150">
    <property type="entry name" value="H-NS_C_dom_sf"/>
</dbReference>
<dbReference type="EMBL" id="FOVE01000002">
    <property type="protein sequence ID" value="SFN04855.1"/>
    <property type="molecule type" value="Genomic_DNA"/>
</dbReference>
<gene>
    <name evidence="7" type="ORF">SAMN05660284_00391</name>
</gene>
<dbReference type="GO" id="GO:0000976">
    <property type="term" value="F:transcription cis-regulatory region binding"/>
    <property type="evidence" value="ECO:0007669"/>
    <property type="project" value="TreeGrafter"/>
</dbReference>
<dbReference type="PANTHER" id="PTHR38097">
    <property type="match status" value="1"/>
</dbReference>
<dbReference type="STRING" id="83765.SAMN05660284_00391"/>
<name>A0A1I4VUJ5_9NEIS</name>
<evidence type="ECO:0000256" key="2">
    <source>
        <dbReference type="ARBA" id="ARBA00010610"/>
    </source>
</evidence>